<proteinExistence type="predicted"/>
<evidence type="ECO:0000313" key="1">
    <source>
        <dbReference type="EMBL" id="KPJ65262.1"/>
    </source>
</evidence>
<evidence type="ECO:0008006" key="3">
    <source>
        <dbReference type="Google" id="ProtNLM"/>
    </source>
</evidence>
<gene>
    <name evidence="1" type="ORF">AMJ44_10625</name>
</gene>
<sequence>MRQVYYHHLKPKIYAAHGERYGAALDMIENGHFRSLRSSVKDYSSDVRLAIRECAFFYRSHERFDLVNYLIELDRADEQEEALKILGYIPRENWNEVLFQVAGFALIELSEFEKSLELLDSMPSRIKWDRHHYCIKLKALDRLGRFRASLETFAEMPPEIQKFKPIVELVAKAHYILGEFELGLERLDSLPMDKRDKSVNFLAANLRNELKIKIQCEKAQICIAEKRYKSALDELARLRHEQWNTDVHNLAASVHLATGEYRKALIILESLPKSEWNNRSREIVLESWSKLKED</sequence>
<dbReference type="Proteomes" id="UP000051861">
    <property type="component" value="Unassembled WGS sequence"/>
</dbReference>
<reference evidence="1 2" key="1">
    <citation type="journal article" date="2015" name="Microbiome">
        <title>Genomic resolution of linkages in carbon, nitrogen, and sulfur cycling among widespread estuary sediment bacteria.</title>
        <authorList>
            <person name="Baker B.J."/>
            <person name="Lazar C.S."/>
            <person name="Teske A.P."/>
            <person name="Dick G.J."/>
        </authorList>
    </citation>
    <scope>NUCLEOTIDE SEQUENCE [LARGE SCALE GENOMIC DNA]</scope>
    <source>
        <strain evidence="1">DG_54_3</strain>
    </source>
</reference>
<organism evidence="1 2">
    <name type="scientific">candidate division WOR-1 bacterium DG_54_3</name>
    <dbReference type="NCBI Taxonomy" id="1703775"/>
    <lineage>
        <taxon>Bacteria</taxon>
        <taxon>Bacillati</taxon>
        <taxon>Saganbacteria</taxon>
    </lineage>
</organism>
<protein>
    <recommendedName>
        <fullName evidence="3">Tetratricopeptide repeat protein</fullName>
    </recommendedName>
</protein>
<accession>A0A0S7XS37</accession>
<dbReference type="InterPro" id="IPR011990">
    <property type="entry name" value="TPR-like_helical_dom_sf"/>
</dbReference>
<evidence type="ECO:0000313" key="2">
    <source>
        <dbReference type="Proteomes" id="UP000051861"/>
    </source>
</evidence>
<dbReference type="AlphaFoldDB" id="A0A0S7XS37"/>
<name>A0A0S7XS37_UNCSA</name>
<dbReference type="Gene3D" id="1.25.40.10">
    <property type="entry name" value="Tetratricopeptide repeat domain"/>
    <property type="match status" value="2"/>
</dbReference>
<dbReference type="EMBL" id="LIZX01000127">
    <property type="protein sequence ID" value="KPJ65262.1"/>
    <property type="molecule type" value="Genomic_DNA"/>
</dbReference>
<dbReference type="SUPFAM" id="SSF48452">
    <property type="entry name" value="TPR-like"/>
    <property type="match status" value="1"/>
</dbReference>
<comment type="caution">
    <text evidence="1">The sequence shown here is derived from an EMBL/GenBank/DDBJ whole genome shotgun (WGS) entry which is preliminary data.</text>
</comment>